<dbReference type="KEGG" id="nga:Ngar_c21410"/>
<dbReference type="STRING" id="1237085.Ngar_c21410"/>
<keyword evidence="1" id="KW-1133">Transmembrane helix</keyword>
<evidence type="ECO:0000313" key="3">
    <source>
        <dbReference type="Proteomes" id="UP000008037"/>
    </source>
</evidence>
<dbReference type="HOGENOM" id="CLU_2730546_0_0_2"/>
<accession>K0ICG7</accession>
<evidence type="ECO:0000313" key="2">
    <source>
        <dbReference type="EMBL" id="AFU59071.1"/>
    </source>
</evidence>
<sequence length="71" mass="7682">MKTVGIASVGRMGQLIAGLSENNIAIILEVSIALIFMRWVQMELTKTEQMIADAAVIKAVKEIEPVLAAEI</sequence>
<protein>
    <submittedName>
        <fullName evidence="2">Uncharacterized protein</fullName>
    </submittedName>
</protein>
<name>K0ICG7_NITGG</name>
<feature type="transmembrane region" description="Helical" evidence="1">
    <location>
        <begin position="22"/>
        <end position="40"/>
    </location>
</feature>
<dbReference type="GeneID" id="13796004"/>
<keyword evidence="3" id="KW-1185">Reference proteome</keyword>
<gene>
    <name evidence="2" type="ordered locus">Ngar_c21410</name>
</gene>
<dbReference type="BioCyc" id="CNIT1237085:G1324-2139-MONOMER"/>
<dbReference type="InParanoid" id="K0ICG7"/>
<keyword evidence="1" id="KW-0812">Transmembrane</keyword>
<keyword evidence="1" id="KW-0472">Membrane</keyword>
<evidence type="ECO:0000256" key="1">
    <source>
        <dbReference type="SAM" id="Phobius"/>
    </source>
</evidence>
<reference evidence="2 3" key="1">
    <citation type="journal article" date="2012" name="Environ. Microbiol.">
        <title>The genome of the ammonia-oxidizing Candidatus Nitrososphaera gargensis: insights into metabolic versatility and environmental adaptations.</title>
        <authorList>
            <person name="Spang A."/>
            <person name="Poehlein A."/>
            <person name="Offre P."/>
            <person name="Zumbragel S."/>
            <person name="Haider S."/>
            <person name="Rychlik N."/>
            <person name="Nowka B."/>
            <person name="Schmeisser C."/>
            <person name="Lebedeva E.V."/>
            <person name="Rattei T."/>
            <person name="Bohm C."/>
            <person name="Schmid M."/>
            <person name="Galushko A."/>
            <person name="Hatzenpichler R."/>
            <person name="Weinmaier T."/>
            <person name="Daniel R."/>
            <person name="Schleper C."/>
            <person name="Spieck E."/>
            <person name="Streit W."/>
            <person name="Wagner M."/>
        </authorList>
    </citation>
    <scope>NUCLEOTIDE SEQUENCE [LARGE SCALE GENOMIC DNA]</scope>
    <source>
        <strain evidence="3">Ga9.2</strain>
    </source>
</reference>
<dbReference type="Proteomes" id="UP000008037">
    <property type="component" value="Chromosome"/>
</dbReference>
<dbReference type="RefSeq" id="WP_015019606.1">
    <property type="nucleotide sequence ID" value="NC_018719.1"/>
</dbReference>
<organism evidence="2 3">
    <name type="scientific">Nitrososphaera gargensis (strain Ga9.2)</name>
    <dbReference type="NCBI Taxonomy" id="1237085"/>
    <lineage>
        <taxon>Archaea</taxon>
        <taxon>Nitrososphaerota</taxon>
        <taxon>Nitrososphaeria</taxon>
        <taxon>Nitrososphaerales</taxon>
        <taxon>Nitrososphaeraceae</taxon>
        <taxon>Nitrososphaera</taxon>
    </lineage>
</organism>
<dbReference type="AlphaFoldDB" id="K0ICG7"/>
<dbReference type="EMBL" id="CP002408">
    <property type="protein sequence ID" value="AFU59071.1"/>
    <property type="molecule type" value="Genomic_DNA"/>
</dbReference>
<proteinExistence type="predicted"/>